<protein>
    <recommendedName>
        <fullName evidence="4">FAM192A/Fyv6 N-terminal domain-containing protein</fullName>
    </recommendedName>
</protein>
<dbReference type="EMBL" id="CAWUOM010000034">
    <property type="protein sequence ID" value="CAK7267373.1"/>
    <property type="molecule type" value="Genomic_DNA"/>
</dbReference>
<feature type="compositionally biased region" description="Gly residues" evidence="3">
    <location>
        <begin position="174"/>
        <end position="184"/>
    </location>
</feature>
<dbReference type="Pfam" id="PF10187">
    <property type="entry name" value="FAM192A_Fyv6_N"/>
    <property type="match status" value="1"/>
</dbReference>
<comment type="subcellular location">
    <subcellularLocation>
        <location evidence="1">Nucleus</location>
    </subcellularLocation>
</comment>
<keyword evidence="6" id="KW-1185">Reference proteome</keyword>
<evidence type="ECO:0000256" key="1">
    <source>
        <dbReference type="ARBA" id="ARBA00004123"/>
    </source>
</evidence>
<evidence type="ECO:0000313" key="5">
    <source>
        <dbReference type="EMBL" id="CAK7267373.1"/>
    </source>
</evidence>
<feature type="region of interest" description="Disordered" evidence="3">
    <location>
        <begin position="1"/>
        <end position="63"/>
    </location>
</feature>
<feature type="domain" description="FAM192A/Fyv6 N-terminal" evidence="4">
    <location>
        <begin position="66"/>
        <end position="169"/>
    </location>
</feature>
<dbReference type="InterPro" id="IPR039845">
    <property type="entry name" value="FAM192A"/>
</dbReference>
<evidence type="ECO:0000256" key="2">
    <source>
        <dbReference type="ARBA" id="ARBA00023242"/>
    </source>
</evidence>
<sequence>MSSRFVSGGRIDAATGAVVEPTPNATAASALPKQRHLDGSKSADAVLQETPSAPAVTSAAEPAPAVRNARQEEWAVVEKQLEAERQRRTEARLAAQTAGAGGGETSLYDALQANKAAKQAEFEEQHKLKNQFRPLDEDEVDFLDGLEADARAAEARVKAETAADLDAFRAAQGRGHGGRGGGQGQDDDKPDDGTELVGDTAWGLARKRKRRTDRTTHPKMKRKGSAAEKQDSSNKDEKTEKTKKTEKPPPKEATPQARPTTAAKPALGLADYGSDDSEDS</sequence>
<name>A0ABP0DIA2_9PEZI</name>
<dbReference type="PANTHER" id="PTHR13495:SF0">
    <property type="entry name" value="PSME3-INTERACTING PROTEIN"/>
    <property type="match status" value="1"/>
</dbReference>
<proteinExistence type="predicted"/>
<keyword evidence="2" id="KW-0539">Nucleus</keyword>
<dbReference type="Proteomes" id="UP001642501">
    <property type="component" value="Unassembled WGS sequence"/>
</dbReference>
<comment type="caution">
    <text evidence="5">The sequence shown here is derived from an EMBL/GenBank/DDBJ whole genome shotgun (WGS) entry which is preliminary data.</text>
</comment>
<feature type="compositionally biased region" description="Basic residues" evidence="3">
    <location>
        <begin position="205"/>
        <end position="224"/>
    </location>
</feature>
<gene>
    <name evidence="5" type="ORF">SEPCBS57363_002559</name>
</gene>
<dbReference type="PANTHER" id="PTHR13495">
    <property type="entry name" value="NEFA-INTERACTING NUCLEAR PROTEIN NIP30"/>
    <property type="match status" value="1"/>
</dbReference>
<dbReference type="InterPro" id="IPR019331">
    <property type="entry name" value="FAM192A/Fyv6_N"/>
</dbReference>
<feature type="compositionally biased region" description="Basic and acidic residues" evidence="3">
    <location>
        <begin position="152"/>
        <end position="161"/>
    </location>
</feature>
<evidence type="ECO:0000256" key="3">
    <source>
        <dbReference type="SAM" id="MobiDB-lite"/>
    </source>
</evidence>
<accession>A0ABP0DIA2</accession>
<feature type="region of interest" description="Disordered" evidence="3">
    <location>
        <begin position="152"/>
        <end position="280"/>
    </location>
</feature>
<feature type="compositionally biased region" description="Basic and acidic residues" evidence="3">
    <location>
        <begin position="225"/>
        <end position="250"/>
    </location>
</feature>
<organism evidence="5 6">
    <name type="scientific">Sporothrix epigloea</name>
    <dbReference type="NCBI Taxonomy" id="1892477"/>
    <lineage>
        <taxon>Eukaryota</taxon>
        <taxon>Fungi</taxon>
        <taxon>Dikarya</taxon>
        <taxon>Ascomycota</taxon>
        <taxon>Pezizomycotina</taxon>
        <taxon>Sordariomycetes</taxon>
        <taxon>Sordariomycetidae</taxon>
        <taxon>Ophiostomatales</taxon>
        <taxon>Ophiostomataceae</taxon>
        <taxon>Sporothrix</taxon>
    </lineage>
</organism>
<evidence type="ECO:0000313" key="6">
    <source>
        <dbReference type="Proteomes" id="UP001642501"/>
    </source>
</evidence>
<evidence type="ECO:0000259" key="4">
    <source>
        <dbReference type="Pfam" id="PF10187"/>
    </source>
</evidence>
<feature type="region of interest" description="Disordered" evidence="3">
    <location>
        <begin position="86"/>
        <end position="105"/>
    </location>
</feature>
<reference evidence="5 6" key="1">
    <citation type="submission" date="2024-01" db="EMBL/GenBank/DDBJ databases">
        <authorList>
            <person name="Allen C."/>
            <person name="Tagirdzhanova G."/>
        </authorList>
    </citation>
    <scope>NUCLEOTIDE SEQUENCE [LARGE SCALE GENOMIC DNA]</scope>
    <source>
        <strain evidence="5 6">CBS 573.63</strain>
    </source>
</reference>